<sequence>MSGDYLKIPNGWYLVTLDKISNVITKGATPTTYGFDWTDENSGIPFLRSECVTSNGFNDKGMSFIPLEAHNAMERSKIVPGDILMTITGNIGRIAVLPDRISEANINQHIACISIRDEYCSEYVFQSLHLEYYSRYYERILTGQAYPQISLKQVRETPILMPPHEEQKEISKILSCMDEKIKLIEQKIIETEKLKNGMMQKLFSEGYGVIDDKGEWHPHKKYLELSGETSPESWIKTVLSKVITVKSGDSLSKSKMEEGSIPVFGGNGISGYHSSANFNTKKIVIGRVGEYCGTVYQTPEKSWITDNALYVHEKKLELNDDFLYYLLEYKKLNQYANRNAQPLISGKTLERVNISIPSSIDEQLIISKILLIIDKKLTLLRQHKSETQLLKKGLMQKLLTGEWRVPLDCDEEEAA</sequence>
<dbReference type="InterPro" id="IPR000055">
    <property type="entry name" value="Restrct_endonuc_typeI_TRD"/>
</dbReference>
<dbReference type="InterPro" id="IPR052021">
    <property type="entry name" value="Type-I_RS_S_subunit"/>
</dbReference>
<dbReference type="GO" id="GO:0004519">
    <property type="term" value="F:endonuclease activity"/>
    <property type="evidence" value="ECO:0007669"/>
    <property type="project" value="UniProtKB-KW"/>
</dbReference>
<gene>
    <name evidence="5" type="ORF">D3F83_16425</name>
</gene>
<dbReference type="AlphaFoldDB" id="A0A5U1Q665"/>
<dbReference type="Gene3D" id="3.90.220.20">
    <property type="entry name" value="DNA methylase specificity domains"/>
    <property type="match status" value="2"/>
</dbReference>
<keyword evidence="5" id="KW-0255">Endonuclease</keyword>
<dbReference type="CDD" id="cd17266">
    <property type="entry name" value="RMtype1_S_Sau1132ORF3780P-TRD2-CR2_like"/>
    <property type="match status" value="1"/>
</dbReference>
<organism evidence="5">
    <name type="scientific">Salmonella enterica</name>
    <name type="common">Salmonella choleraesuis</name>
    <dbReference type="NCBI Taxonomy" id="28901"/>
    <lineage>
        <taxon>Bacteria</taxon>
        <taxon>Pseudomonadati</taxon>
        <taxon>Pseudomonadota</taxon>
        <taxon>Gammaproteobacteria</taxon>
        <taxon>Enterobacterales</taxon>
        <taxon>Enterobacteriaceae</taxon>
        <taxon>Salmonella</taxon>
    </lineage>
</organism>
<dbReference type="Pfam" id="PF01420">
    <property type="entry name" value="Methylase_S"/>
    <property type="match status" value="2"/>
</dbReference>
<evidence type="ECO:0000256" key="2">
    <source>
        <dbReference type="ARBA" id="ARBA00022747"/>
    </source>
</evidence>
<dbReference type="SUPFAM" id="SSF116734">
    <property type="entry name" value="DNA methylase specificity domain"/>
    <property type="match status" value="2"/>
</dbReference>
<keyword evidence="5" id="KW-0378">Hydrolase</keyword>
<keyword evidence="5" id="KW-0540">Nuclease</keyword>
<evidence type="ECO:0000313" key="5">
    <source>
        <dbReference type="EMBL" id="EBO7980970.1"/>
    </source>
</evidence>
<evidence type="ECO:0000256" key="1">
    <source>
        <dbReference type="ARBA" id="ARBA00010923"/>
    </source>
</evidence>
<keyword evidence="3" id="KW-0238">DNA-binding</keyword>
<dbReference type="GO" id="GO:0009307">
    <property type="term" value="P:DNA restriction-modification system"/>
    <property type="evidence" value="ECO:0007669"/>
    <property type="project" value="UniProtKB-KW"/>
</dbReference>
<dbReference type="GO" id="GO:0003677">
    <property type="term" value="F:DNA binding"/>
    <property type="evidence" value="ECO:0007669"/>
    <property type="project" value="UniProtKB-KW"/>
</dbReference>
<proteinExistence type="inferred from homology"/>
<comment type="similarity">
    <text evidence="1">Belongs to the type-I restriction system S methylase family.</text>
</comment>
<accession>A0A5U1Q665</accession>
<feature type="domain" description="Type I restriction modification DNA specificity" evidence="4">
    <location>
        <begin position="9"/>
        <end position="191"/>
    </location>
</feature>
<dbReference type="Gene3D" id="1.10.287.1120">
    <property type="entry name" value="Bipartite methylase S protein"/>
    <property type="match status" value="1"/>
</dbReference>
<name>A0A5U1Q665_SALER</name>
<dbReference type="PANTHER" id="PTHR30408:SF12">
    <property type="entry name" value="TYPE I RESTRICTION ENZYME MJAVIII SPECIFICITY SUBUNIT"/>
    <property type="match status" value="1"/>
</dbReference>
<evidence type="ECO:0000256" key="3">
    <source>
        <dbReference type="ARBA" id="ARBA00023125"/>
    </source>
</evidence>
<dbReference type="PANTHER" id="PTHR30408">
    <property type="entry name" value="TYPE-1 RESTRICTION ENZYME ECOKI SPECIFICITY PROTEIN"/>
    <property type="match status" value="1"/>
</dbReference>
<dbReference type="InterPro" id="IPR044946">
    <property type="entry name" value="Restrct_endonuc_typeI_TRD_sf"/>
</dbReference>
<comment type="caution">
    <text evidence="5">The sequence shown here is derived from an EMBL/GenBank/DDBJ whole genome shotgun (WGS) entry which is preliminary data.</text>
</comment>
<keyword evidence="2" id="KW-0680">Restriction system</keyword>
<reference evidence="5" key="1">
    <citation type="submission" date="2018-09" db="EMBL/GenBank/DDBJ databases">
        <authorList>
            <consortium name="Veterinary Laboratory Investigation and Response Network"/>
        </authorList>
    </citation>
    <scope>NUCLEOTIDE SEQUENCE</scope>
    <source>
        <strain evidence="5">SAL-18-VL-SD-NC-0003</strain>
    </source>
</reference>
<dbReference type="CDD" id="cd17246">
    <property type="entry name" value="RMtype1_S_SonII-TRD2-CR2_like"/>
    <property type="match status" value="1"/>
</dbReference>
<dbReference type="EMBL" id="AAGJQW010000013">
    <property type="protein sequence ID" value="EBO7980970.1"/>
    <property type="molecule type" value="Genomic_DNA"/>
</dbReference>
<feature type="domain" description="Type I restriction modification DNA specificity" evidence="4">
    <location>
        <begin position="231"/>
        <end position="385"/>
    </location>
</feature>
<protein>
    <submittedName>
        <fullName evidence="5">Restriction endonuclease subunit S</fullName>
    </submittedName>
</protein>
<evidence type="ECO:0000259" key="4">
    <source>
        <dbReference type="Pfam" id="PF01420"/>
    </source>
</evidence>